<comment type="caution">
    <text evidence="5">The sequence shown here is derived from an EMBL/GenBank/DDBJ whole genome shotgun (WGS) entry which is preliminary data.</text>
</comment>
<sequence length="73" mass="7811">MADPSLQGRYPMRGLYQALAIAAMCLLEQAATRPLNGDVVTTLSISHPNLTIPIRRSTGSAPLQDTGMSRGTR</sequence>
<dbReference type="PANTHER" id="PTHR47985">
    <property type="entry name" value="OS07G0668900 PROTEIN"/>
    <property type="match status" value="1"/>
</dbReference>
<dbReference type="AlphaFoldDB" id="A0A830BZP8"/>
<organism evidence="5 6">
    <name type="scientific">Phtheirospermum japonicum</name>
    <dbReference type="NCBI Taxonomy" id="374723"/>
    <lineage>
        <taxon>Eukaryota</taxon>
        <taxon>Viridiplantae</taxon>
        <taxon>Streptophyta</taxon>
        <taxon>Embryophyta</taxon>
        <taxon>Tracheophyta</taxon>
        <taxon>Spermatophyta</taxon>
        <taxon>Magnoliopsida</taxon>
        <taxon>eudicotyledons</taxon>
        <taxon>Gunneridae</taxon>
        <taxon>Pentapetalae</taxon>
        <taxon>asterids</taxon>
        <taxon>lamiids</taxon>
        <taxon>Lamiales</taxon>
        <taxon>Orobanchaceae</taxon>
        <taxon>Orobanchaceae incertae sedis</taxon>
        <taxon>Phtheirospermum</taxon>
    </lineage>
</organism>
<keyword evidence="5" id="KW-0808">Transferase</keyword>
<keyword evidence="5" id="KW-0418">Kinase</keyword>
<evidence type="ECO:0000313" key="5">
    <source>
        <dbReference type="EMBL" id="GFP89303.1"/>
    </source>
</evidence>
<protein>
    <submittedName>
        <fullName evidence="5">Serine/threonine-protein kinase pbs1</fullName>
    </submittedName>
</protein>
<evidence type="ECO:0000256" key="1">
    <source>
        <dbReference type="ARBA" id="ARBA00004370"/>
    </source>
</evidence>
<keyword evidence="2" id="KW-0723">Serine/threonine-protein kinase</keyword>
<feature type="region of interest" description="Disordered" evidence="4">
    <location>
        <begin position="54"/>
        <end position="73"/>
    </location>
</feature>
<evidence type="ECO:0000313" key="6">
    <source>
        <dbReference type="Proteomes" id="UP000653305"/>
    </source>
</evidence>
<dbReference type="GO" id="GO:0016020">
    <property type="term" value="C:membrane"/>
    <property type="evidence" value="ECO:0007669"/>
    <property type="project" value="UniProtKB-SubCell"/>
</dbReference>
<evidence type="ECO:0000256" key="3">
    <source>
        <dbReference type="ARBA" id="ARBA00023136"/>
    </source>
</evidence>
<reference evidence="5" key="1">
    <citation type="submission" date="2020-07" db="EMBL/GenBank/DDBJ databases">
        <title>Ethylene signaling mediates host invasion by parasitic plants.</title>
        <authorList>
            <person name="Yoshida S."/>
        </authorList>
    </citation>
    <scope>NUCLEOTIDE SEQUENCE</scope>
    <source>
        <strain evidence="5">Okayama</strain>
    </source>
</reference>
<evidence type="ECO:0000256" key="2">
    <source>
        <dbReference type="ARBA" id="ARBA00022527"/>
    </source>
</evidence>
<dbReference type="GO" id="GO:0004674">
    <property type="term" value="F:protein serine/threonine kinase activity"/>
    <property type="evidence" value="ECO:0007669"/>
    <property type="project" value="UniProtKB-KW"/>
</dbReference>
<keyword evidence="3" id="KW-0472">Membrane</keyword>
<evidence type="ECO:0000256" key="4">
    <source>
        <dbReference type="SAM" id="MobiDB-lite"/>
    </source>
</evidence>
<dbReference type="PANTHER" id="PTHR47985:SF4">
    <property type="entry name" value="SERINE_THREONINE-PROTEIN KINASE PBL27"/>
    <property type="match status" value="1"/>
</dbReference>
<proteinExistence type="predicted"/>
<feature type="compositionally biased region" description="Polar residues" evidence="4">
    <location>
        <begin position="57"/>
        <end position="73"/>
    </location>
</feature>
<comment type="subcellular location">
    <subcellularLocation>
        <location evidence="1">Membrane</location>
    </subcellularLocation>
</comment>
<keyword evidence="6" id="KW-1185">Reference proteome</keyword>
<gene>
    <name evidence="5" type="ORF">PHJA_001074000</name>
</gene>
<accession>A0A830BZP8</accession>
<dbReference type="OrthoDB" id="4062651at2759"/>
<dbReference type="Proteomes" id="UP000653305">
    <property type="component" value="Unassembled WGS sequence"/>
</dbReference>
<dbReference type="EMBL" id="BMAC01000186">
    <property type="protein sequence ID" value="GFP89303.1"/>
    <property type="molecule type" value="Genomic_DNA"/>
</dbReference>
<name>A0A830BZP8_9LAMI</name>